<reference evidence="2" key="1">
    <citation type="submission" date="2022-11" db="UniProtKB">
        <authorList>
            <consortium name="WormBaseParasite"/>
        </authorList>
    </citation>
    <scope>IDENTIFICATION</scope>
</reference>
<name>A0A915HQX3_ROMCU</name>
<dbReference type="AlphaFoldDB" id="A0A915HQX3"/>
<proteinExistence type="predicted"/>
<organism evidence="1 2">
    <name type="scientific">Romanomermis culicivorax</name>
    <name type="common">Nematode worm</name>
    <dbReference type="NCBI Taxonomy" id="13658"/>
    <lineage>
        <taxon>Eukaryota</taxon>
        <taxon>Metazoa</taxon>
        <taxon>Ecdysozoa</taxon>
        <taxon>Nematoda</taxon>
        <taxon>Enoplea</taxon>
        <taxon>Dorylaimia</taxon>
        <taxon>Mermithida</taxon>
        <taxon>Mermithoidea</taxon>
        <taxon>Mermithidae</taxon>
        <taxon>Romanomermis</taxon>
    </lineage>
</organism>
<protein>
    <submittedName>
        <fullName evidence="2">Uncharacterized protein</fullName>
    </submittedName>
</protein>
<evidence type="ECO:0000313" key="2">
    <source>
        <dbReference type="WBParaSite" id="nRc.2.0.1.t03772-RA"/>
    </source>
</evidence>
<accession>A0A915HQX3</accession>
<dbReference type="WBParaSite" id="nRc.2.0.1.t03772-RA">
    <property type="protein sequence ID" value="nRc.2.0.1.t03772-RA"/>
    <property type="gene ID" value="nRc.2.0.1.g03772"/>
</dbReference>
<dbReference type="Proteomes" id="UP000887565">
    <property type="component" value="Unplaced"/>
</dbReference>
<keyword evidence="1" id="KW-1185">Reference proteome</keyword>
<sequence length="109" mass="12333">MYDNQDILQDTEIADTDWVTPVSIKGSETKEFDRGIQISDPLELKKPDLQHISICTGNLKATEYETHIYAMHGANELGPELIKVLVVLRKMCKLGELTIADDKEFQTLI</sequence>
<evidence type="ECO:0000313" key="1">
    <source>
        <dbReference type="Proteomes" id="UP000887565"/>
    </source>
</evidence>